<dbReference type="AlphaFoldDB" id="A0A438KQT2"/>
<dbReference type="KEGG" id="vvi:100245696"/>
<organism evidence="3 6">
    <name type="scientific">Vitis vinifera</name>
    <name type="common">Grape</name>
    <dbReference type="NCBI Taxonomy" id="29760"/>
    <lineage>
        <taxon>Eukaryota</taxon>
        <taxon>Viridiplantae</taxon>
        <taxon>Streptophyta</taxon>
        <taxon>Embryophyta</taxon>
        <taxon>Tracheophyta</taxon>
        <taxon>Spermatophyta</taxon>
        <taxon>Magnoliopsida</taxon>
        <taxon>eudicotyledons</taxon>
        <taxon>Gunneridae</taxon>
        <taxon>Pentapetalae</taxon>
        <taxon>rosids</taxon>
        <taxon>Vitales</taxon>
        <taxon>Vitaceae</taxon>
        <taxon>Viteae</taxon>
        <taxon>Vitis</taxon>
    </lineage>
</organism>
<dbReference type="EMBL" id="QGNW01000001">
    <property type="protein sequence ID" value="RVX23987.1"/>
    <property type="molecule type" value="Genomic_DNA"/>
</dbReference>
<dbReference type="OrthoDB" id="4726at2759"/>
<dbReference type="Proteomes" id="UP000288805">
    <property type="component" value="Unassembled WGS sequence"/>
</dbReference>
<evidence type="ECO:0000313" key="6">
    <source>
        <dbReference type="Proteomes" id="UP000288805"/>
    </source>
</evidence>
<evidence type="ECO:0000313" key="5">
    <source>
        <dbReference type="EMBL" id="RVX23987.1"/>
    </source>
</evidence>
<evidence type="ECO:0000313" key="3">
    <source>
        <dbReference type="EMBL" id="RVX23564.1"/>
    </source>
</evidence>
<comment type="caution">
    <text evidence="3">The sequence shown here is derived from an EMBL/GenBank/DDBJ whole genome shotgun (WGS) entry which is preliminary data.</text>
</comment>
<protein>
    <submittedName>
        <fullName evidence="3">Polyadenylate-binding protein 2</fullName>
    </submittedName>
</protein>
<name>A0A438KQT2_VITVI</name>
<dbReference type="EMBL" id="QGNW01000001">
    <property type="protein sequence ID" value="RVX23564.1"/>
    <property type="molecule type" value="Genomic_DNA"/>
</dbReference>
<feature type="region of interest" description="Disordered" evidence="2">
    <location>
        <begin position="1"/>
        <end position="23"/>
    </location>
</feature>
<evidence type="ECO:0000256" key="2">
    <source>
        <dbReference type="SAM" id="MobiDB-lite"/>
    </source>
</evidence>
<feature type="region of interest" description="Disordered" evidence="2">
    <location>
        <begin position="70"/>
        <end position="90"/>
    </location>
</feature>
<accession>A0A438KQT2</accession>
<proteinExistence type="predicted"/>
<sequence length="122" mass="13689">MDEEEHEVYGGEIPDEGEMEGDMDAHNADVDMATNDDDAVKELDEMKKRLKEMEEEAAALREMQAKVEKEMGAVQDPASAAVTQANKEEADSRSVFVGNVRIRFLSSVHTSPFSKILFFYEV</sequence>
<feature type="compositionally biased region" description="Acidic residues" evidence="2">
    <location>
        <begin position="13"/>
        <end position="22"/>
    </location>
</feature>
<dbReference type="OMA" id="CLCFWLI"/>
<feature type="coiled-coil region" evidence="1">
    <location>
        <begin position="36"/>
        <end position="70"/>
    </location>
</feature>
<evidence type="ECO:0000256" key="1">
    <source>
        <dbReference type="SAM" id="Coils"/>
    </source>
</evidence>
<gene>
    <name evidence="3" type="primary">PABN2_4</name>
    <name evidence="5" type="synonym">PABN2_1</name>
    <name evidence="4" type="synonym">PABN2_2</name>
    <name evidence="4" type="ORF">CK203_000451</name>
    <name evidence="5" type="ORF">CK203_000458</name>
    <name evidence="3" type="ORF">CK203_000464</name>
</gene>
<evidence type="ECO:0000313" key="4">
    <source>
        <dbReference type="EMBL" id="RVX23979.1"/>
    </source>
</evidence>
<dbReference type="EMBL" id="QGNW01000001">
    <property type="protein sequence ID" value="RVX23979.1"/>
    <property type="molecule type" value="Genomic_DNA"/>
</dbReference>
<reference evidence="3 6" key="1">
    <citation type="journal article" date="2018" name="PLoS Genet.">
        <title>Population sequencing reveals clonal diversity and ancestral inbreeding in the grapevine cultivar Chardonnay.</title>
        <authorList>
            <person name="Roach M.J."/>
            <person name="Johnson D.L."/>
            <person name="Bohlmann J."/>
            <person name="van Vuuren H.J."/>
            <person name="Jones S.J."/>
            <person name="Pretorius I.S."/>
            <person name="Schmidt S.A."/>
            <person name="Borneman A.R."/>
        </authorList>
    </citation>
    <scope>NUCLEOTIDE SEQUENCE [LARGE SCALE GENOMIC DNA]</scope>
    <source>
        <strain evidence="6">cv. Chardonnay</strain>
        <strain evidence="3">I10V1</strain>
        <tissue evidence="3">Leaf</tissue>
    </source>
</reference>
<keyword evidence="1" id="KW-0175">Coiled coil</keyword>